<reference evidence="1 2" key="1">
    <citation type="journal article" date="2014" name="PLoS ONE">
        <title>Global Analysis of Gene Expression Profiles in Physic Nut (Jatropha curcas L.) Seedlings Exposed to Salt Stress.</title>
        <authorList>
            <person name="Zhang L."/>
            <person name="Zhang C."/>
            <person name="Wu P."/>
            <person name="Chen Y."/>
            <person name="Li M."/>
            <person name="Jiang H."/>
            <person name="Wu G."/>
        </authorList>
    </citation>
    <scope>NUCLEOTIDE SEQUENCE [LARGE SCALE GENOMIC DNA]</scope>
    <source>
        <strain evidence="2">cv. GZQX0401</strain>
        <tissue evidence="1">Young leaves</tissue>
    </source>
</reference>
<gene>
    <name evidence="1" type="ORF">JCGZ_18621</name>
</gene>
<evidence type="ECO:0000313" key="1">
    <source>
        <dbReference type="EMBL" id="KDP30073.1"/>
    </source>
</evidence>
<proteinExistence type="predicted"/>
<dbReference type="OrthoDB" id="1743443at2759"/>
<dbReference type="EMBL" id="KK914712">
    <property type="protein sequence ID" value="KDP30073.1"/>
    <property type="molecule type" value="Genomic_DNA"/>
</dbReference>
<protein>
    <recommendedName>
        <fullName evidence="3">Aminotransferase-like plant mobile domain-containing protein</fullName>
    </recommendedName>
</protein>
<sequence>MAAKNVMDWLPSDMVIDFVTHLVSNGMKLQEFIANTGTAISLQHDLPSHLCWGTIEPYGVLHSTSGARHLSSGFALLPYGLRHNSYKSVRHGKFGGNTDAADEWFDRLPEWVQERIREAGFGRFVDTLPRTKSSLKNFPKLSISSPFFMDRSLAPSFEALFHSFSHEDLDLMMPFELNGLSYYLNIRENTRSRRSSCSGPAGYRPVSLILPVFCFPVYEIPSYDFGADVVALRSLVDRALSMHCTSLYWPSLVYFCILSQYLLLSGIDDYDSFRLLSIVEQMARHRMQLPLILAETFTWLGEHARDYSSIFYPMGSPFLLQKQNFGHEQFRHATASSVTDLLAA</sequence>
<dbReference type="AlphaFoldDB" id="A0A067K4T7"/>
<organism evidence="1 2">
    <name type="scientific">Jatropha curcas</name>
    <name type="common">Barbados nut</name>
    <dbReference type="NCBI Taxonomy" id="180498"/>
    <lineage>
        <taxon>Eukaryota</taxon>
        <taxon>Viridiplantae</taxon>
        <taxon>Streptophyta</taxon>
        <taxon>Embryophyta</taxon>
        <taxon>Tracheophyta</taxon>
        <taxon>Spermatophyta</taxon>
        <taxon>Magnoliopsida</taxon>
        <taxon>eudicotyledons</taxon>
        <taxon>Gunneridae</taxon>
        <taxon>Pentapetalae</taxon>
        <taxon>rosids</taxon>
        <taxon>fabids</taxon>
        <taxon>Malpighiales</taxon>
        <taxon>Euphorbiaceae</taxon>
        <taxon>Crotonoideae</taxon>
        <taxon>Jatropheae</taxon>
        <taxon>Jatropha</taxon>
    </lineage>
</organism>
<name>A0A067K4T7_JATCU</name>
<evidence type="ECO:0008006" key="3">
    <source>
        <dbReference type="Google" id="ProtNLM"/>
    </source>
</evidence>
<evidence type="ECO:0000313" key="2">
    <source>
        <dbReference type="Proteomes" id="UP000027138"/>
    </source>
</evidence>
<dbReference type="Proteomes" id="UP000027138">
    <property type="component" value="Unassembled WGS sequence"/>
</dbReference>
<keyword evidence="2" id="KW-1185">Reference proteome</keyword>
<accession>A0A067K4T7</accession>